<dbReference type="Proteomes" id="UP000002190">
    <property type="component" value="Chromosome 3"/>
</dbReference>
<dbReference type="EMBL" id="CP002015">
    <property type="protein sequence ID" value="ADG20429.1"/>
    <property type="molecule type" value="Genomic_DNA"/>
</dbReference>
<evidence type="ECO:0000256" key="1">
    <source>
        <dbReference type="SAM" id="Phobius"/>
    </source>
</evidence>
<dbReference type="HOGENOM" id="CLU_2567334_0_0_4"/>
<sequence>MSGLRIPHGKMALTTTTPNSFAVQVSAISMLMISAYRDAGILAFVYSIGYFVIHACLNLRVSREPVAILNIGAESGVKPVV</sequence>
<name>D5WMI3_PARAM</name>
<organism evidence="2 3">
    <name type="scientific">Paraburkholderia atlantica</name>
    <dbReference type="NCBI Taxonomy" id="2654982"/>
    <lineage>
        <taxon>Bacteria</taxon>
        <taxon>Pseudomonadati</taxon>
        <taxon>Pseudomonadota</taxon>
        <taxon>Betaproteobacteria</taxon>
        <taxon>Burkholderiales</taxon>
        <taxon>Burkholderiaceae</taxon>
        <taxon>Paraburkholderia</taxon>
    </lineage>
</organism>
<feature type="transmembrane region" description="Helical" evidence="1">
    <location>
        <begin position="39"/>
        <end position="59"/>
    </location>
</feature>
<gene>
    <name evidence="2" type="ordered locus">BC1002_6588</name>
</gene>
<proteinExistence type="predicted"/>
<evidence type="ECO:0000313" key="2">
    <source>
        <dbReference type="EMBL" id="ADG20429.1"/>
    </source>
</evidence>
<protein>
    <submittedName>
        <fullName evidence="2">Uncharacterized protein</fullName>
    </submittedName>
</protein>
<evidence type="ECO:0000313" key="3">
    <source>
        <dbReference type="Proteomes" id="UP000002190"/>
    </source>
</evidence>
<reference evidence="2 3" key="2">
    <citation type="journal article" date="2012" name="J. Bacteriol.">
        <title>Genome Sequences of Burkholderia sp. Strains CCGE1002 and H160, Isolated from Legume Nodules in Mexico and Brazil.</title>
        <authorList>
            <person name="Ormeno-Orrillo E."/>
            <person name="Rogel M.A."/>
            <person name="Chueire L.M."/>
            <person name="Tiedje J.M."/>
            <person name="Martinez-Romero E."/>
            <person name="Hungria M."/>
        </authorList>
    </citation>
    <scope>NUCLEOTIDE SEQUENCE [LARGE SCALE GENOMIC DNA]</scope>
    <source>
        <strain evidence="2 3">CCGE1002</strain>
    </source>
</reference>
<keyword evidence="1" id="KW-0472">Membrane</keyword>
<reference evidence="3" key="1">
    <citation type="submission" date="2010-04" db="EMBL/GenBank/DDBJ databases">
        <title>Complete sequence of chromosome 3 of Burkholderia sp. CCGE1002.</title>
        <authorList>
            <consortium name="US DOE Joint Genome Institute"/>
            <person name="Lucas S."/>
            <person name="Copeland A."/>
            <person name="Lapidus A."/>
            <person name="Cheng J.-F."/>
            <person name="Bruce D."/>
            <person name="Goodwin L."/>
            <person name="Pitluck S."/>
            <person name="Chertkov O."/>
            <person name="Detter J.C."/>
            <person name="Han C."/>
            <person name="Tapia R."/>
            <person name="Land M."/>
            <person name="Hauser L."/>
            <person name="Kyrpides N."/>
            <person name="Ovchinnikova G."/>
            <person name="Martinez-Romero E."/>
            <person name="Hernandez M.A.R."/>
            <person name="Tiedje J.M."/>
            <person name="Woyke T."/>
        </authorList>
    </citation>
    <scope>NUCLEOTIDE SEQUENCE [LARGE SCALE GENOMIC DNA]</scope>
    <source>
        <strain evidence="3">CCGE1002</strain>
    </source>
</reference>
<dbReference type="KEGG" id="bge:BC1002_6588"/>
<keyword evidence="1" id="KW-0812">Transmembrane</keyword>
<keyword evidence="1" id="KW-1133">Transmembrane helix</keyword>
<dbReference type="AlphaFoldDB" id="D5WMI3"/>
<accession>D5WMI3</accession>